<dbReference type="SMART" id="SM00939">
    <property type="entry name" value="PepX_C"/>
    <property type="match status" value="1"/>
</dbReference>
<dbReference type="InterPro" id="IPR013736">
    <property type="entry name" value="Xaa-Pro_dipept_C"/>
</dbReference>
<accession>A0A540WAD2</accession>
<dbReference type="GO" id="GO:0052689">
    <property type="term" value="F:carboxylic ester hydrolase activity"/>
    <property type="evidence" value="ECO:0007669"/>
    <property type="project" value="UniProtKB-ARBA"/>
</dbReference>
<dbReference type="Pfam" id="PF02129">
    <property type="entry name" value="Peptidase_S15"/>
    <property type="match status" value="1"/>
</dbReference>
<dbReference type="Proteomes" id="UP000319103">
    <property type="component" value="Unassembled WGS sequence"/>
</dbReference>
<dbReference type="Gene3D" id="3.40.50.1820">
    <property type="entry name" value="alpha/beta hydrolase"/>
    <property type="match status" value="2"/>
</dbReference>
<name>A0A540WAD2_9ACTN</name>
<dbReference type="EMBL" id="VIGB01000003">
    <property type="protein sequence ID" value="TQF05980.1"/>
    <property type="molecule type" value="Genomic_DNA"/>
</dbReference>
<reference evidence="4 5" key="1">
    <citation type="submission" date="2019-06" db="EMBL/GenBank/DDBJ databases">
        <title>Description of Kitasatospora acidophila sp. nov. isolated from pine grove soil, and reclassification of Streptomyces novaecaesareae to Kitasatospora novaeceasareae comb. nov.</title>
        <authorList>
            <person name="Kim M.J."/>
        </authorList>
    </citation>
    <scope>NUCLEOTIDE SEQUENCE [LARGE SCALE GENOMIC DNA]</scope>
    <source>
        <strain evidence="4 5">MMS16-CNU292</strain>
    </source>
</reference>
<evidence type="ECO:0000313" key="5">
    <source>
        <dbReference type="Proteomes" id="UP000319103"/>
    </source>
</evidence>
<comment type="caution">
    <text evidence="4">The sequence shown here is derived from an EMBL/GenBank/DDBJ whole genome shotgun (WGS) entry which is preliminary data.</text>
</comment>
<dbReference type="Pfam" id="PF08530">
    <property type="entry name" value="PepX_C"/>
    <property type="match status" value="1"/>
</dbReference>
<dbReference type="InterPro" id="IPR050261">
    <property type="entry name" value="FrsA_esterase"/>
</dbReference>
<protein>
    <submittedName>
        <fullName evidence="4">CocE/NonD family hydrolase</fullName>
    </submittedName>
</protein>
<keyword evidence="2 4" id="KW-0378">Hydrolase</keyword>
<dbReference type="InterPro" id="IPR000383">
    <property type="entry name" value="Xaa-Pro-like_dom"/>
</dbReference>
<dbReference type="OrthoDB" id="5240615at2"/>
<keyword evidence="5" id="KW-1185">Reference proteome</keyword>
<evidence type="ECO:0000259" key="3">
    <source>
        <dbReference type="SMART" id="SM00939"/>
    </source>
</evidence>
<sequence length="658" mass="71107">MHHPASYPHQVTRADVRIPLPDGAELSGRLWRPVTKQPVPAVLEYCADRLGDATVERDTQRHPWYAGHGYASLRVDARGWGSSGGVPGPEGGETEPADGLAVLDWLAAQPWCDGRIGLLGLGDGATTALRLAAQGPAAVAAVVAVCPSDDRYGDHYLGGSVRAAELPAAATARLAAAACPPDPVRVGEDWRRQWLERLAELQPPLHGRLAHQTRDAFWAEAPLTAITAPVLAVAGWAGPGADTVLRLLERLTAPAFGIIGPWRPGYPDQGDPGPAIGFLQETLRWWDHWLRRQDTGMPAEPRLRSWLATPGERDAGRWIGDESWPSDDVREIHYDLTEALRTAGTPAGERFVTVRSPQQTGADAPWHGRPVDQRAEDGRSVCFDSAPLSEPLVLLGRPAVRLRVRLPGGVTGGQLAARLCDVAPDGSSVPITRGALNLAARRGTDLAVAWPPDAVEEVAFDLAATGHALAVGHRLRLALSSAYWPLVWPQPATQGVLVDPGHGMLTLPVRHLAADVGRPPVVFAEPEQAAPPPVRRTSPVAPRPERVLKQFTATGQWRIELAPHQGGAVTLPDGLVRAEEAREYYRIQQHDPLAAAVHCDWSIRLERPELGWDVTVRAGTELDCDADAFTARSRLTAWEGGAVLFERDWERRIPRTGG</sequence>
<dbReference type="SUPFAM" id="SSF49785">
    <property type="entry name" value="Galactose-binding domain-like"/>
    <property type="match status" value="1"/>
</dbReference>
<dbReference type="NCBIfam" id="TIGR00976">
    <property type="entry name" value="CocE_NonD"/>
    <property type="match status" value="1"/>
</dbReference>
<dbReference type="InterPro" id="IPR029058">
    <property type="entry name" value="AB_hydrolase_fold"/>
</dbReference>
<feature type="domain" description="Xaa-Pro dipeptidyl-peptidase C-terminal" evidence="3">
    <location>
        <begin position="283"/>
        <end position="515"/>
    </location>
</feature>
<dbReference type="SUPFAM" id="SSF53474">
    <property type="entry name" value="alpha/beta-Hydrolases"/>
    <property type="match status" value="1"/>
</dbReference>
<proteinExistence type="inferred from homology"/>
<dbReference type="RefSeq" id="WP_141636428.1">
    <property type="nucleotide sequence ID" value="NZ_VIGB01000003.1"/>
</dbReference>
<dbReference type="GO" id="GO:0008239">
    <property type="term" value="F:dipeptidyl-peptidase activity"/>
    <property type="evidence" value="ECO:0007669"/>
    <property type="project" value="InterPro"/>
</dbReference>
<evidence type="ECO:0000313" key="4">
    <source>
        <dbReference type="EMBL" id="TQF05980.1"/>
    </source>
</evidence>
<dbReference type="PANTHER" id="PTHR22946:SF9">
    <property type="entry name" value="POLYKETIDE TRANSFERASE AF380"/>
    <property type="match status" value="1"/>
</dbReference>
<dbReference type="InterPro" id="IPR005674">
    <property type="entry name" value="CocE/Ser_esterase"/>
</dbReference>
<evidence type="ECO:0000256" key="1">
    <source>
        <dbReference type="ARBA" id="ARBA00008645"/>
    </source>
</evidence>
<gene>
    <name evidence="4" type="ORF">E6W39_31835</name>
</gene>
<organism evidence="4 5">
    <name type="scientific">Kitasatospora acidiphila</name>
    <dbReference type="NCBI Taxonomy" id="2567942"/>
    <lineage>
        <taxon>Bacteria</taxon>
        <taxon>Bacillati</taxon>
        <taxon>Actinomycetota</taxon>
        <taxon>Actinomycetes</taxon>
        <taxon>Kitasatosporales</taxon>
        <taxon>Streptomycetaceae</taxon>
        <taxon>Kitasatospora</taxon>
    </lineage>
</organism>
<comment type="similarity">
    <text evidence="1">Belongs to the AB hydrolase superfamily.</text>
</comment>
<dbReference type="PANTHER" id="PTHR22946">
    <property type="entry name" value="DIENELACTONE HYDROLASE DOMAIN-CONTAINING PROTEIN-RELATED"/>
    <property type="match status" value="1"/>
</dbReference>
<dbReference type="AlphaFoldDB" id="A0A540WAD2"/>
<evidence type="ECO:0000256" key="2">
    <source>
        <dbReference type="ARBA" id="ARBA00022801"/>
    </source>
</evidence>
<dbReference type="InterPro" id="IPR008979">
    <property type="entry name" value="Galactose-bd-like_sf"/>
</dbReference>
<dbReference type="Gene3D" id="2.60.120.260">
    <property type="entry name" value="Galactose-binding domain-like"/>
    <property type="match status" value="1"/>
</dbReference>